<evidence type="ECO:0000313" key="4">
    <source>
        <dbReference type="Ensembl" id="ENSDLAP00005028589.2"/>
    </source>
</evidence>
<dbReference type="InterPro" id="IPR020821">
    <property type="entry name" value="ENPP1-3/EXOG-like_nuc-like"/>
</dbReference>
<dbReference type="RefSeq" id="XP_051249508.1">
    <property type="nucleotide sequence ID" value="XM_051393548.1"/>
</dbReference>
<dbReference type="Ensembl" id="ENSDLAT00005030495.2">
    <property type="protein sequence ID" value="ENSDLAP00005028589.2"/>
    <property type="gene ID" value="ENSDLAG00005012838.2"/>
</dbReference>
<reference evidence="4" key="2">
    <citation type="submission" date="2025-09" db="UniProtKB">
        <authorList>
            <consortium name="Ensembl"/>
        </authorList>
    </citation>
    <scope>IDENTIFICATION</scope>
</reference>
<evidence type="ECO:0000313" key="5">
    <source>
        <dbReference type="Proteomes" id="UP000694389"/>
    </source>
</evidence>
<sequence length="317" mass="35874">MVKLKTRSLWFLAAFLFLSTVPTVAEVQHAFSLCEGFLLQGNPPQIPGIVNGRNIQNQNRYKPICQTYNNVRRYLTLYDTRNRIPVFSAYVYRGDNGGARPQGELWKIEPQLEDEKAASKNMVDVEAKKVYQNQAGETDYAAGIQYNRGHFFPSTHAFNQDDKISTFTLTNVAPQITAFNGESWGRMERCVKCVMQRYCADNNGRRQAFVAVGAIPSAEDEKDPNKNKLNGRVNIPSQLWSAFCCFSAESNAWIASAFWGNNVADTRPNQHMRTRTLRELNNNLRIDAFTNSRCPLDTTVTGLYPQFANQRGCDCPT</sequence>
<dbReference type="InterPro" id="IPR001604">
    <property type="entry name" value="Endo_G_ENPP1-like_dom"/>
</dbReference>
<keyword evidence="1" id="KW-0732">Signal</keyword>
<dbReference type="Proteomes" id="UP000694389">
    <property type="component" value="Unassembled WGS sequence"/>
</dbReference>
<dbReference type="GeneTree" id="ENSGT01030000234592"/>
<dbReference type="RefSeq" id="XP_051249506.1">
    <property type="nucleotide sequence ID" value="XM_051393546.1"/>
</dbReference>
<name>A0A8C4GSD6_DICLA</name>
<feature type="domain" description="DNA/RNA non-specific endonuclease/pyrophosphatase/phosphodiesterase" evidence="3">
    <location>
        <begin position="70"/>
        <end position="292"/>
    </location>
</feature>
<gene>
    <name evidence="4" type="primary">LOC127359603</name>
</gene>
<dbReference type="InterPro" id="IPR044925">
    <property type="entry name" value="His-Me_finger_sf"/>
</dbReference>
<dbReference type="InterPro" id="IPR044929">
    <property type="entry name" value="DNA/RNA_non-sp_Endonuclease_sf"/>
</dbReference>
<proteinExistence type="predicted"/>
<dbReference type="Gene3D" id="3.40.570.10">
    <property type="entry name" value="Extracellular Endonuclease, subunit A"/>
    <property type="match status" value="1"/>
</dbReference>
<dbReference type="SMART" id="SM00477">
    <property type="entry name" value="NUC"/>
    <property type="match status" value="1"/>
</dbReference>
<protein>
    <recommendedName>
        <fullName evidence="6">Endonuclease domain-containing 1 protein</fullName>
    </recommendedName>
</protein>
<accession>A0A8C4GSD6</accession>
<evidence type="ECO:0008006" key="6">
    <source>
        <dbReference type="Google" id="ProtNLM"/>
    </source>
</evidence>
<dbReference type="GO" id="GO:0003676">
    <property type="term" value="F:nucleic acid binding"/>
    <property type="evidence" value="ECO:0007669"/>
    <property type="project" value="InterPro"/>
</dbReference>
<dbReference type="PANTHER" id="PTHR21472">
    <property type="entry name" value="ENDONUCLEASE DOMAIN-CONTAINING 1 PROTEIN ENDOD1"/>
    <property type="match status" value="1"/>
</dbReference>
<feature type="domain" description="ENPP1-3/EXOG-like endonuclease/phosphodiesterase" evidence="2">
    <location>
        <begin position="71"/>
        <end position="295"/>
    </location>
</feature>
<keyword evidence="5" id="KW-1185">Reference proteome</keyword>
<dbReference type="Pfam" id="PF01223">
    <property type="entry name" value="Endonuclease_NS"/>
    <property type="match status" value="1"/>
</dbReference>
<dbReference type="GO" id="GO:0046872">
    <property type="term" value="F:metal ion binding"/>
    <property type="evidence" value="ECO:0007669"/>
    <property type="project" value="InterPro"/>
</dbReference>
<dbReference type="SUPFAM" id="SSF54060">
    <property type="entry name" value="His-Me finger endonucleases"/>
    <property type="match status" value="1"/>
</dbReference>
<dbReference type="InterPro" id="IPR039015">
    <property type="entry name" value="ENDOD1"/>
</dbReference>
<reference evidence="4" key="1">
    <citation type="submission" date="2025-08" db="UniProtKB">
        <authorList>
            <consortium name="Ensembl"/>
        </authorList>
    </citation>
    <scope>IDENTIFICATION</scope>
</reference>
<organism evidence="4 5">
    <name type="scientific">Dicentrarchus labrax</name>
    <name type="common">European seabass</name>
    <name type="synonym">Morone labrax</name>
    <dbReference type="NCBI Taxonomy" id="13489"/>
    <lineage>
        <taxon>Eukaryota</taxon>
        <taxon>Metazoa</taxon>
        <taxon>Chordata</taxon>
        <taxon>Craniata</taxon>
        <taxon>Vertebrata</taxon>
        <taxon>Euteleostomi</taxon>
        <taxon>Actinopterygii</taxon>
        <taxon>Neopterygii</taxon>
        <taxon>Teleostei</taxon>
        <taxon>Neoteleostei</taxon>
        <taxon>Acanthomorphata</taxon>
        <taxon>Eupercaria</taxon>
        <taxon>Moronidae</taxon>
        <taxon>Dicentrarchus</taxon>
    </lineage>
</organism>
<dbReference type="GO" id="GO:0016787">
    <property type="term" value="F:hydrolase activity"/>
    <property type="evidence" value="ECO:0007669"/>
    <property type="project" value="InterPro"/>
</dbReference>
<dbReference type="PANTHER" id="PTHR21472:SF15">
    <property type="entry name" value="ENDONUCLEASE DOMAIN-CONTAINING 1 PROTEIN-RELATED"/>
    <property type="match status" value="1"/>
</dbReference>
<feature type="chain" id="PRO_5035863969" description="Endonuclease domain-containing 1 protein" evidence="1">
    <location>
        <begin position="26"/>
        <end position="317"/>
    </location>
</feature>
<evidence type="ECO:0000256" key="1">
    <source>
        <dbReference type="SAM" id="SignalP"/>
    </source>
</evidence>
<dbReference type="GeneID" id="127359603"/>
<dbReference type="SMART" id="SM00892">
    <property type="entry name" value="Endonuclease_NS"/>
    <property type="match status" value="1"/>
</dbReference>
<feature type="signal peptide" evidence="1">
    <location>
        <begin position="1"/>
        <end position="25"/>
    </location>
</feature>
<evidence type="ECO:0000259" key="3">
    <source>
        <dbReference type="SMART" id="SM00892"/>
    </source>
</evidence>
<dbReference type="RefSeq" id="XP_051249509.1">
    <property type="nucleotide sequence ID" value="XM_051393549.1"/>
</dbReference>
<evidence type="ECO:0000259" key="2">
    <source>
        <dbReference type="SMART" id="SM00477"/>
    </source>
</evidence>
<dbReference type="RefSeq" id="XP_051249507.1">
    <property type="nucleotide sequence ID" value="XM_051393547.1"/>
</dbReference>
<dbReference type="AlphaFoldDB" id="A0A8C4GSD6"/>